<dbReference type="PANTHER" id="PTHR34117">
    <property type="entry name" value="STYLE CELL-CYCLE INHIBITOR 1"/>
    <property type="match status" value="1"/>
</dbReference>
<evidence type="ECO:0000256" key="1">
    <source>
        <dbReference type="SAM" id="MobiDB-lite"/>
    </source>
</evidence>
<proteinExistence type="predicted"/>
<dbReference type="Proteomes" id="UP000326565">
    <property type="component" value="Unassembled WGS sequence"/>
</dbReference>
<feature type="region of interest" description="Disordered" evidence="1">
    <location>
        <begin position="144"/>
        <end position="223"/>
    </location>
</feature>
<dbReference type="InterPro" id="IPR044688">
    <property type="entry name" value="SCI-1-like"/>
</dbReference>
<dbReference type="OrthoDB" id="2139939at2759"/>
<evidence type="ECO:0000313" key="3">
    <source>
        <dbReference type="Proteomes" id="UP000326565"/>
    </source>
</evidence>
<feature type="compositionally biased region" description="Basic and acidic residues" evidence="1">
    <location>
        <begin position="59"/>
        <end position="69"/>
    </location>
</feature>
<protein>
    <submittedName>
        <fullName evidence="2">Uncharacterized protein</fullName>
    </submittedName>
</protein>
<feature type="compositionally biased region" description="Acidic residues" evidence="1">
    <location>
        <begin position="178"/>
        <end position="193"/>
    </location>
</feature>
<name>A0A5N5WI02_9EURO</name>
<reference evidence="2 3" key="1">
    <citation type="submission" date="2019-04" db="EMBL/GenBank/DDBJ databases">
        <title>Friends and foes A comparative genomics study of 23 Aspergillus species from section Flavi.</title>
        <authorList>
            <consortium name="DOE Joint Genome Institute"/>
            <person name="Kjaerbolling I."/>
            <person name="Vesth T."/>
            <person name="Frisvad J.C."/>
            <person name="Nybo J.L."/>
            <person name="Theobald S."/>
            <person name="Kildgaard S."/>
            <person name="Isbrandt T."/>
            <person name="Kuo A."/>
            <person name="Sato A."/>
            <person name="Lyhne E.K."/>
            <person name="Kogle M.E."/>
            <person name="Wiebenga A."/>
            <person name="Kun R.S."/>
            <person name="Lubbers R.J."/>
            <person name="Makela M.R."/>
            <person name="Barry K."/>
            <person name="Chovatia M."/>
            <person name="Clum A."/>
            <person name="Daum C."/>
            <person name="Haridas S."/>
            <person name="He G."/>
            <person name="LaButti K."/>
            <person name="Lipzen A."/>
            <person name="Mondo S."/>
            <person name="Riley R."/>
            <person name="Salamov A."/>
            <person name="Simmons B.A."/>
            <person name="Magnuson J.K."/>
            <person name="Henrissat B."/>
            <person name="Mortensen U.H."/>
            <person name="Larsen T.O."/>
            <person name="Devries R.P."/>
            <person name="Grigoriev I.V."/>
            <person name="Machida M."/>
            <person name="Baker S.E."/>
            <person name="Andersen M.R."/>
        </authorList>
    </citation>
    <scope>NUCLEOTIDE SEQUENCE [LARGE SCALE GENOMIC DNA]</scope>
    <source>
        <strain evidence="2 3">CBS 151.66</strain>
    </source>
</reference>
<dbReference type="PANTHER" id="PTHR34117:SF1">
    <property type="entry name" value="STYLE CELL-CYCLE INHIBITOR 1"/>
    <property type="match status" value="1"/>
</dbReference>
<feature type="compositionally biased region" description="Basic and acidic residues" evidence="1">
    <location>
        <begin position="238"/>
        <end position="282"/>
    </location>
</feature>
<gene>
    <name evidence="2" type="ORF">BDV29DRAFT_162684</name>
</gene>
<keyword evidence="3" id="KW-1185">Reference proteome</keyword>
<dbReference type="EMBL" id="ML732415">
    <property type="protein sequence ID" value="KAB8068118.1"/>
    <property type="molecule type" value="Genomic_DNA"/>
</dbReference>
<dbReference type="AlphaFoldDB" id="A0A5N5WI02"/>
<organism evidence="2 3">
    <name type="scientific">Aspergillus leporis</name>
    <dbReference type="NCBI Taxonomy" id="41062"/>
    <lineage>
        <taxon>Eukaryota</taxon>
        <taxon>Fungi</taxon>
        <taxon>Dikarya</taxon>
        <taxon>Ascomycota</taxon>
        <taxon>Pezizomycotina</taxon>
        <taxon>Eurotiomycetes</taxon>
        <taxon>Eurotiomycetidae</taxon>
        <taxon>Eurotiales</taxon>
        <taxon>Aspergillaceae</taxon>
        <taxon>Aspergillus</taxon>
        <taxon>Aspergillus subgen. Circumdati</taxon>
    </lineage>
</organism>
<feature type="compositionally biased region" description="Basic residues" evidence="1">
    <location>
        <begin position="28"/>
        <end position="58"/>
    </location>
</feature>
<accession>A0A5N5WI02</accession>
<feature type="region of interest" description="Disordered" evidence="1">
    <location>
        <begin position="1"/>
        <end position="78"/>
    </location>
</feature>
<feature type="compositionally biased region" description="Basic and acidic residues" evidence="1">
    <location>
        <begin position="16"/>
        <end position="27"/>
    </location>
</feature>
<evidence type="ECO:0000313" key="2">
    <source>
        <dbReference type="EMBL" id="KAB8068118.1"/>
    </source>
</evidence>
<feature type="region of interest" description="Disordered" evidence="1">
    <location>
        <begin position="238"/>
        <end position="335"/>
    </location>
</feature>
<sequence length="374" mass="44136">MPTRDHSSHRPSRSHQRSDSRSRSRSPDRHRRHHHHHHHHHRRDRDREHRSHRRHHKSHDHDRHSEKHSSPKPIVLPFQARELHKRDLTAYEPMFAMYLDIQKGIIIEDLSEEEVKGRWKSFINKWNRGELAEGWYDPSTLEKARRNAQDEPLAPAADRHRESPVYDREAGSRQEGNPGDDEEEEEDDDDDDYGPVLPQHGGMSRYEGRPGQPSGPTIPTMQDLELRKEFAVEDDIAAREDSWKQRRAEVRSHRSELRHIEDEVAPRAEPGTHERRMEKRQEAAAANRAFAEARRGGSPDGAPDEDIMGSGENELDDIKRAKAQERRKKNEREIRREEILRARAAEREERLQQYRQKEEETIGWLKTLAKQRYG</sequence>
<feature type="compositionally biased region" description="Basic and acidic residues" evidence="1">
    <location>
        <begin position="157"/>
        <end position="172"/>
    </location>
</feature>
<feature type="compositionally biased region" description="Basic and acidic residues" evidence="1">
    <location>
        <begin position="316"/>
        <end position="335"/>
    </location>
</feature>